<protein>
    <submittedName>
        <fullName evidence="2">Uncharacterized protein</fullName>
    </submittedName>
</protein>
<accession>A0A0D9VB22</accession>
<reference evidence="2" key="3">
    <citation type="submission" date="2015-04" db="UniProtKB">
        <authorList>
            <consortium name="EnsemblPlants"/>
        </authorList>
    </citation>
    <scope>IDENTIFICATION</scope>
</reference>
<keyword evidence="1" id="KW-0812">Transmembrane</keyword>
<dbReference type="AlphaFoldDB" id="A0A0D9VB22"/>
<dbReference type="Gramene" id="LPERR02G00180.1">
    <property type="protein sequence ID" value="LPERR02G00180.1"/>
    <property type="gene ID" value="LPERR02G00180"/>
</dbReference>
<dbReference type="PROSITE" id="PS51257">
    <property type="entry name" value="PROKAR_LIPOPROTEIN"/>
    <property type="match status" value="1"/>
</dbReference>
<reference evidence="2 3" key="1">
    <citation type="submission" date="2012-08" db="EMBL/GenBank/DDBJ databases">
        <title>Oryza genome evolution.</title>
        <authorList>
            <person name="Wing R.A."/>
        </authorList>
    </citation>
    <scope>NUCLEOTIDE SEQUENCE</scope>
</reference>
<feature type="transmembrane region" description="Helical" evidence="1">
    <location>
        <begin position="20"/>
        <end position="38"/>
    </location>
</feature>
<sequence>MQNLSLKYFALLGEGSADFESLIATLLSVIFLGCRLILNRKHIWKLEHNATISSVEEDMIEANSSILVPSLKR</sequence>
<keyword evidence="1" id="KW-0472">Membrane</keyword>
<keyword evidence="3" id="KW-1185">Reference proteome</keyword>
<evidence type="ECO:0000256" key="1">
    <source>
        <dbReference type="SAM" id="Phobius"/>
    </source>
</evidence>
<evidence type="ECO:0000313" key="2">
    <source>
        <dbReference type="EnsemblPlants" id="LPERR02G00180.1"/>
    </source>
</evidence>
<dbReference type="Proteomes" id="UP000032180">
    <property type="component" value="Chromosome 2"/>
</dbReference>
<dbReference type="HOGENOM" id="CLU_2708384_0_0_1"/>
<organism evidence="2 3">
    <name type="scientific">Leersia perrieri</name>
    <dbReference type="NCBI Taxonomy" id="77586"/>
    <lineage>
        <taxon>Eukaryota</taxon>
        <taxon>Viridiplantae</taxon>
        <taxon>Streptophyta</taxon>
        <taxon>Embryophyta</taxon>
        <taxon>Tracheophyta</taxon>
        <taxon>Spermatophyta</taxon>
        <taxon>Magnoliopsida</taxon>
        <taxon>Liliopsida</taxon>
        <taxon>Poales</taxon>
        <taxon>Poaceae</taxon>
        <taxon>BOP clade</taxon>
        <taxon>Oryzoideae</taxon>
        <taxon>Oryzeae</taxon>
        <taxon>Oryzinae</taxon>
        <taxon>Leersia</taxon>
    </lineage>
</organism>
<reference evidence="3" key="2">
    <citation type="submission" date="2013-12" db="EMBL/GenBank/DDBJ databases">
        <authorList>
            <person name="Yu Y."/>
            <person name="Lee S."/>
            <person name="de Baynast K."/>
            <person name="Wissotski M."/>
            <person name="Liu L."/>
            <person name="Talag J."/>
            <person name="Goicoechea J."/>
            <person name="Angelova A."/>
            <person name="Jetty R."/>
            <person name="Kudrna D."/>
            <person name="Golser W."/>
            <person name="Rivera L."/>
            <person name="Zhang J."/>
            <person name="Wing R."/>
        </authorList>
    </citation>
    <scope>NUCLEOTIDE SEQUENCE</scope>
</reference>
<name>A0A0D9VB22_9ORYZ</name>
<dbReference type="EnsemblPlants" id="LPERR02G00180.1">
    <property type="protein sequence ID" value="LPERR02G00180.1"/>
    <property type="gene ID" value="LPERR02G00180"/>
</dbReference>
<proteinExistence type="predicted"/>
<evidence type="ECO:0000313" key="3">
    <source>
        <dbReference type="Proteomes" id="UP000032180"/>
    </source>
</evidence>
<keyword evidence="1" id="KW-1133">Transmembrane helix</keyword>